<name>A0A453H0P2_AEGTS</name>
<reference evidence="2" key="2">
    <citation type="journal article" date="2017" name="Nat. Plants">
        <title>The Aegilops tauschii genome reveals multiple impacts of transposons.</title>
        <authorList>
            <person name="Zhao G."/>
            <person name="Zou C."/>
            <person name="Li K."/>
            <person name="Wang K."/>
            <person name="Li T."/>
            <person name="Gao L."/>
            <person name="Zhang X."/>
            <person name="Wang H."/>
            <person name="Yang Z."/>
            <person name="Liu X."/>
            <person name="Jiang W."/>
            <person name="Mao L."/>
            <person name="Kong X."/>
            <person name="Jiao Y."/>
            <person name="Jia J."/>
        </authorList>
    </citation>
    <scope>NUCLEOTIDE SEQUENCE [LARGE SCALE GENOMIC DNA]</scope>
    <source>
        <strain evidence="2">cv. AL8/78</strain>
    </source>
</reference>
<accession>A0A453H0P2</accession>
<reference evidence="1" key="3">
    <citation type="journal article" date="2017" name="Nature">
        <title>Genome sequence of the progenitor of the wheat D genome Aegilops tauschii.</title>
        <authorList>
            <person name="Luo M.C."/>
            <person name="Gu Y.Q."/>
            <person name="Puiu D."/>
            <person name="Wang H."/>
            <person name="Twardziok S.O."/>
            <person name="Deal K.R."/>
            <person name="Huo N."/>
            <person name="Zhu T."/>
            <person name="Wang L."/>
            <person name="Wang Y."/>
            <person name="McGuire P.E."/>
            <person name="Liu S."/>
            <person name="Long H."/>
            <person name="Ramasamy R.K."/>
            <person name="Rodriguez J.C."/>
            <person name="Van S.L."/>
            <person name="Yuan L."/>
            <person name="Wang Z."/>
            <person name="Xia Z."/>
            <person name="Xiao L."/>
            <person name="Anderson O.D."/>
            <person name="Ouyang S."/>
            <person name="Liang Y."/>
            <person name="Zimin A.V."/>
            <person name="Pertea G."/>
            <person name="Qi P."/>
            <person name="Bennetzen J.L."/>
            <person name="Dai X."/>
            <person name="Dawson M.W."/>
            <person name="Muller H.G."/>
            <person name="Kugler K."/>
            <person name="Rivarola-Duarte L."/>
            <person name="Spannagl M."/>
            <person name="Mayer K.F.X."/>
            <person name="Lu F.H."/>
            <person name="Bevan M.W."/>
            <person name="Leroy P."/>
            <person name="Li P."/>
            <person name="You F.M."/>
            <person name="Sun Q."/>
            <person name="Liu Z."/>
            <person name="Lyons E."/>
            <person name="Wicker T."/>
            <person name="Salzberg S.L."/>
            <person name="Devos K.M."/>
            <person name="Dvorak J."/>
        </authorList>
    </citation>
    <scope>NUCLEOTIDE SEQUENCE [LARGE SCALE GENOMIC DNA]</scope>
    <source>
        <strain evidence="1">cv. AL8/78</strain>
    </source>
</reference>
<reference evidence="1" key="4">
    <citation type="submission" date="2019-03" db="UniProtKB">
        <authorList>
            <consortium name="EnsemblPlants"/>
        </authorList>
    </citation>
    <scope>IDENTIFICATION</scope>
</reference>
<protein>
    <submittedName>
        <fullName evidence="1">Uncharacterized protein</fullName>
    </submittedName>
</protein>
<dbReference type="EnsemblPlants" id="AET4Gv20020300.25">
    <property type="protein sequence ID" value="AET4Gv20020300.25"/>
    <property type="gene ID" value="AET4Gv20020300"/>
</dbReference>
<evidence type="ECO:0000313" key="2">
    <source>
        <dbReference type="Proteomes" id="UP000015105"/>
    </source>
</evidence>
<proteinExistence type="predicted"/>
<evidence type="ECO:0000313" key="1">
    <source>
        <dbReference type="EnsemblPlants" id="AET4Gv20020300.25"/>
    </source>
</evidence>
<dbReference type="AlphaFoldDB" id="A0A453H0P2"/>
<dbReference type="Proteomes" id="UP000015105">
    <property type="component" value="Chromosome 4D"/>
</dbReference>
<dbReference type="Gramene" id="AET4Gv20020300.25">
    <property type="protein sequence ID" value="AET4Gv20020300.25"/>
    <property type="gene ID" value="AET4Gv20020300"/>
</dbReference>
<reference evidence="2" key="1">
    <citation type="journal article" date="2014" name="Science">
        <title>Ancient hybridizations among the ancestral genomes of bread wheat.</title>
        <authorList>
            <consortium name="International Wheat Genome Sequencing Consortium,"/>
            <person name="Marcussen T."/>
            <person name="Sandve S.R."/>
            <person name="Heier L."/>
            <person name="Spannagl M."/>
            <person name="Pfeifer M."/>
            <person name="Jakobsen K.S."/>
            <person name="Wulff B.B."/>
            <person name="Steuernagel B."/>
            <person name="Mayer K.F."/>
            <person name="Olsen O.A."/>
        </authorList>
    </citation>
    <scope>NUCLEOTIDE SEQUENCE [LARGE SCALE GENOMIC DNA]</scope>
    <source>
        <strain evidence="2">cv. AL8/78</strain>
    </source>
</reference>
<sequence length="52" mass="6103">ICRELLLVLVGTSMLPRISFLTAIFQPRRNLGIFLLSYFRGPLFSCKNRMYH</sequence>
<organism evidence="1 2">
    <name type="scientific">Aegilops tauschii subsp. strangulata</name>
    <name type="common">Goatgrass</name>
    <dbReference type="NCBI Taxonomy" id="200361"/>
    <lineage>
        <taxon>Eukaryota</taxon>
        <taxon>Viridiplantae</taxon>
        <taxon>Streptophyta</taxon>
        <taxon>Embryophyta</taxon>
        <taxon>Tracheophyta</taxon>
        <taxon>Spermatophyta</taxon>
        <taxon>Magnoliopsida</taxon>
        <taxon>Liliopsida</taxon>
        <taxon>Poales</taxon>
        <taxon>Poaceae</taxon>
        <taxon>BOP clade</taxon>
        <taxon>Pooideae</taxon>
        <taxon>Triticodae</taxon>
        <taxon>Triticeae</taxon>
        <taxon>Triticinae</taxon>
        <taxon>Aegilops</taxon>
    </lineage>
</organism>
<keyword evidence="2" id="KW-1185">Reference proteome</keyword>
<reference evidence="1" key="5">
    <citation type="journal article" date="2021" name="G3 (Bethesda)">
        <title>Aegilops tauschii genome assembly Aet v5.0 features greater sequence contiguity and improved annotation.</title>
        <authorList>
            <person name="Wang L."/>
            <person name="Zhu T."/>
            <person name="Rodriguez J.C."/>
            <person name="Deal K.R."/>
            <person name="Dubcovsky J."/>
            <person name="McGuire P.E."/>
            <person name="Lux T."/>
            <person name="Spannagl M."/>
            <person name="Mayer K.F.X."/>
            <person name="Baldrich P."/>
            <person name="Meyers B.C."/>
            <person name="Huo N."/>
            <person name="Gu Y.Q."/>
            <person name="Zhou H."/>
            <person name="Devos K.M."/>
            <person name="Bennetzen J.L."/>
            <person name="Unver T."/>
            <person name="Budak H."/>
            <person name="Gulick P.J."/>
            <person name="Galiba G."/>
            <person name="Kalapos B."/>
            <person name="Nelson D.R."/>
            <person name="Li P."/>
            <person name="You F.M."/>
            <person name="Luo M.C."/>
            <person name="Dvorak J."/>
        </authorList>
    </citation>
    <scope>NUCLEOTIDE SEQUENCE [LARGE SCALE GENOMIC DNA]</scope>
    <source>
        <strain evidence="1">cv. AL8/78</strain>
    </source>
</reference>